<dbReference type="PANTHER" id="PTHR22870">
    <property type="entry name" value="REGULATOR OF CHROMOSOME CONDENSATION"/>
    <property type="match status" value="1"/>
</dbReference>
<dbReference type="InterPro" id="IPR000408">
    <property type="entry name" value="Reg_chr_condens"/>
</dbReference>
<dbReference type="InterPro" id="IPR051210">
    <property type="entry name" value="Ub_ligase/GEF_domain"/>
</dbReference>
<reference evidence="4" key="1">
    <citation type="journal article" date="2019" name="Int. J. Syst. Evol. Microbiol.">
        <title>The Global Catalogue of Microorganisms (GCM) 10K type strain sequencing project: providing services to taxonomists for standard genome sequencing and annotation.</title>
        <authorList>
            <consortium name="The Broad Institute Genomics Platform"/>
            <consortium name="The Broad Institute Genome Sequencing Center for Infectious Disease"/>
            <person name="Wu L."/>
            <person name="Ma J."/>
        </authorList>
    </citation>
    <scope>NUCLEOTIDE SEQUENCE [LARGE SCALE GENOMIC DNA]</scope>
    <source>
        <strain evidence="4">NBRC 108755</strain>
    </source>
</reference>
<evidence type="ECO:0000256" key="1">
    <source>
        <dbReference type="ARBA" id="ARBA00022737"/>
    </source>
</evidence>
<name>A0ABQ6JW79_9MICO</name>
<proteinExistence type="predicted"/>
<evidence type="ECO:0000256" key="2">
    <source>
        <dbReference type="SAM" id="SignalP"/>
    </source>
</evidence>
<dbReference type="InterPro" id="IPR009091">
    <property type="entry name" value="RCC1/BLIP-II"/>
</dbReference>
<evidence type="ECO:0000313" key="3">
    <source>
        <dbReference type="EMBL" id="GMA91520.1"/>
    </source>
</evidence>
<keyword evidence="4" id="KW-1185">Reference proteome</keyword>
<organism evidence="3 4">
    <name type="scientific">Homoserinibacter gongjuensis</name>
    <dbReference type="NCBI Taxonomy" id="1162968"/>
    <lineage>
        <taxon>Bacteria</taxon>
        <taxon>Bacillati</taxon>
        <taxon>Actinomycetota</taxon>
        <taxon>Actinomycetes</taxon>
        <taxon>Micrococcales</taxon>
        <taxon>Microbacteriaceae</taxon>
        <taxon>Homoserinibacter</taxon>
    </lineage>
</organism>
<evidence type="ECO:0000313" key="4">
    <source>
        <dbReference type="Proteomes" id="UP001157069"/>
    </source>
</evidence>
<dbReference type="EMBL" id="BSVA01000001">
    <property type="protein sequence ID" value="GMA91520.1"/>
    <property type="molecule type" value="Genomic_DNA"/>
</dbReference>
<comment type="caution">
    <text evidence="3">The sequence shown here is derived from an EMBL/GenBank/DDBJ whole genome shotgun (WGS) entry which is preliminary data.</text>
</comment>
<feature type="chain" id="PRO_5045515950" description="Alpha-tubulin suppressor-like RCC1 family protein" evidence="2">
    <location>
        <begin position="39"/>
        <end position="367"/>
    </location>
</feature>
<dbReference type="Pfam" id="PF00415">
    <property type="entry name" value="RCC1"/>
    <property type="match status" value="2"/>
</dbReference>
<sequence>MRQRSAAHAAHAALVLTLAVVVAVPAVGSTSASFTASAAAVGGDVTTIELPPLAGASAVVADDGSASLSWSAPTLRPETFTGYRVERTVDGETTMLSPAVTTEATSPDDLDPELTSKQVTTVSIGDRVGCAIAEAELYCWGSYGGPSYPANVGVGDGDPHLSPVRVGGLLAGKTVTDVSVGSGAVCAVADDSAYCWGFGPMLGASATPGSTSLVPVKVAGALADARVTRVSVGGTSVCAIADDLAYCWGWGGSGRLGDGGTANRYLPVAVAGPLAGRIVTDITVGIAHACAVSAGEAFCWGEGDYGRLGSGSSADRTLPRAVDTSGVLAGLAVTRVAAGSAHSCAVADARAFCWGWNSSGGWATAAR</sequence>
<protein>
    <recommendedName>
        <fullName evidence="5">Alpha-tubulin suppressor-like RCC1 family protein</fullName>
    </recommendedName>
</protein>
<feature type="signal peptide" evidence="2">
    <location>
        <begin position="1"/>
        <end position="38"/>
    </location>
</feature>
<dbReference type="Proteomes" id="UP001157069">
    <property type="component" value="Unassembled WGS sequence"/>
</dbReference>
<accession>A0ABQ6JW79</accession>
<dbReference type="RefSeq" id="WP_284299910.1">
    <property type="nucleotide sequence ID" value="NZ_BSVA01000001.1"/>
</dbReference>
<keyword evidence="2" id="KW-0732">Signal</keyword>
<keyword evidence="1" id="KW-0677">Repeat</keyword>
<dbReference type="SUPFAM" id="SSF50985">
    <property type="entry name" value="RCC1/BLIP-II"/>
    <property type="match status" value="1"/>
</dbReference>
<evidence type="ECO:0008006" key="5">
    <source>
        <dbReference type="Google" id="ProtNLM"/>
    </source>
</evidence>
<dbReference type="PROSITE" id="PS50012">
    <property type="entry name" value="RCC1_3"/>
    <property type="match status" value="2"/>
</dbReference>
<dbReference type="Gene3D" id="2.130.10.30">
    <property type="entry name" value="Regulator of chromosome condensation 1/beta-lactamase-inhibitor protein II"/>
    <property type="match status" value="2"/>
</dbReference>
<gene>
    <name evidence="3" type="ORF">GCM10025869_20490</name>
</gene>
<dbReference type="PANTHER" id="PTHR22870:SF360">
    <property type="entry name" value="ULTRAVIOLET-B RECEPTOR UVR8"/>
    <property type="match status" value="1"/>
</dbReference>